<accession>A0AA89C1K7</accession>
<dbReference type="Gene3D" id="3.20.20.380">
    <property type="entry name" value="Copper homeostasis (CutC) domain"/>
    <property type="match status" value="2"/>
</dbReference>
<name>A0AA89C1K7_PINIB</name>
<dbReference type="GO" id="GO:0005507">
    <property type="term" value="F:copper ion binding"/>
    <property type="evidence" value="ECO:0007669"/>
    <property type="project" value="TreeGrafter"/>
</dbReference>
<evidence type="ECO:0000313" key="3">
    <source>
        <dbReference type="EMBL" id="KAK3095598.1"/>
    </source>
</evidence>
<evidence type="ECO:0000313" key="4">
    <source>
        <dbReference type="Proteomes" id="UP001186944"/>
    </source>
</evidence>
<gene>
    <name evidence="3" type="ORF">FSP39_016516</name>
</gene>
<comment type="caution">
    <text evidence="3">The sequence shown here is derived from an EMBL/GenBank/DDBJ whole genome shotgun (WGS) entry which is preliminary data.</text>
</comment>
<reference evidence="3" key="1">
    <citation type="submission" date="2019-08" db="EMBL/GenBank/DDBJ databases">
        <title>The improved chromosome-level genome for the pearl oyster Pinctada fucata martensii using PacBio sequencing and Hi-C.</title>
        <authorList>
            <person name="Zheng Z."/>
        </authorList>
    </citation>
    <scope>NUCLEOTIDE SEQUENCE</scope>
    <source>
        <strain evidence="3">ZZ-2019</strain>
        <tissue evidence="3">Adductor muscle</tissue>
    </source>
</reference>
<keyword evidence="4" id="KW-1185">Reference proteome</keyword>
<proteinExistence type="inferred from homology"/>
<comment type="similarity">
    <text evidence="1">Belongs to the CutC family.</text>
</comment>
<dbReference type="Proteomes" id="UP001186944">
    <property type="component" value="Unassembled WGS sequence"/>
</dbReference>
<sequence>MHFYHLLQVLLKKIYALSTPKISYVLAIDVSKDILESLETVINLGFDRVLTSGGKSTALEGLPMIKQMVDKAKGRISIMPGKDIFDVCYASSQASIYFTHLFWEVLHSVYLSVSDSLIQRGFNLLGGGINEDNLDRILNGCGAKEFHCSARSTIDSSMTFRKSGVPMGASLSPPEFSIKVVDRTKVKRLMQIRRETMPDFDLK</sequence>
<dbReference type="InterPro" id="IPR036822">
    <property type="entry name" value="CutC-like_dom_sf"/>
</dbReference>
<dbReference type="EMBL" id="VSWD01000008">
    <property type="protein sequence ID" value="KAK3095598.1"/>
    <property type="molecule type" value="Genomic_DNA"/>
</dbReference>
<evidence type="ECO:0000256" key="1">
    <source>
        <dbReference type="ARBA" id="ARBA00007768"/>
    </source>
</evidence>
<dbReference type="InterPro" id="IPR005627">
    <property type="entry name" value="CutC-like"/>
</dbReference>
<protein>
    <recommendedName>
        <fullName evidence="2">Copper homeostasis protein cutC homolog</fullName>
    </recommendedName>
</protein>
<evidence type="ECO:0000256" key="2">
    <source>
        <dbReference type="ARBA" id="ARBA00019014"/>
    </source>
</evidence>
<dbReference type="PANTHER" id="PTHR12598:SF0">
    <property type="entry name" value="COPPER HOMEOSTASIS PROTEIN CUTC HOMOLOG"/>
    <property type="match status" value="1"/>
</dbReference>
<dbReference type="PANTHER" id="PTHR12598">
    <property type="entry name" value="COPPER HOMEOSTASIS PROTEIN CUTC"/>
    <property type="match status" value="1"/>
</dbReference>
<dbReference type="AlphaFoldDB" id="A0AA89C1K7"/>
<dbReference type="SUPFAM" id="SSF110395">
    <property type="entry name" value="CutC-like"/>
    <property type="match status" value="2"/>
</dbReference>
<organism evidence="3 4">
    <name type="scientific">Pinctada imbricata</name>
    <name type="common">Atlantic pearl-oyster</name>
    <name type="synonym">Pinctada martensii</name>
    <dbReference type="NCBI Taxonomy" id="66713"/>
    <lineage>
        <taxon>Eukaryota</taxon>
        <taxon>Metazoa</taxon>
        <taxon>Spiralia</taxon>
        <taxon>Lophotrochozoa</taxon>
        <taxon>Mollusca</taxon>
        <taxon>Bivalvia</taxon>
        <taxon>Autobranchia</taxon>
        <taxon>Pteriomorphia</taxon>
        <taxon>Pterioida</taxon>
        <taxon>Pterioidea</taxon>
        <taxon>Pteriidae</taxon>
        <taxon>Pinctada</taxon>
    </lineage>
</organism>
<dbReference type="Pfam" id="PF03932">
    <property type="entry name" value="CutC"/>
    <property type="match status" value="1"/>
</dbReference>